<evidence type="ECO:0000256" key="6">
    <source>
        <dbReference type="RuleBase" id="RU363053"/>
    </source>
</evidence>
<keyword evidence="3" id="KW-0812">Transmembrane</keyword>
<dbReference type="VEuPathDB" id="FungiDB:PABG_07659"/>
<dbReference type="Proteomes" id="UP000242814">
    <property type="component" value="Unassembled WGS sequence"/>
</dbReference>
<name>A0A1D2J4E0_PARBR</name>
<dbReference type="Pfam" id="PF04117">
    <property type="entry name" value="Mpv17_PMP22"/>
    <property type="match status" value="1"/>
</dbReference>
<evidence type="ECO:0000256" key="3">
    <source>
        <dbReference type="ARBA" id="ARBA00022692"/>
    </source>
</evidence>
<accession>A0A1D2J4E0</accession>
<dbReference type="GO" id="GO:0005743">
    <property type="term" value="C:mitochondrial inner membrane"/>
    <property type="evidence" value="ECO:0007669"/>
    <property type="project" value="EnsemblFungi"/>
</dbReference>
<dbReference type="PANTHER" id="PTHR11266:SF17">
    <property type="entry name" value="PROTEIN MPV17"/>
    <property type="match status" value="1"/>
</dbReference>
<sequence>MLHWYQVQLARRPLLTQSVGSAILFGAGDVLAQQLVDRADTEHHDYVRTARMVLYGGAIFGPGASTWYKFMDRHIILSSPKITLAARIAGDQLLFTPTHMFAFLSSMSIMEGKDPREKLRNSYWAAYKANLMIWPWVQAVNFTFVPLQHRVLVVNLVSLGWNCILSVINSRKQ</sequence>
<keyword evidence="4" id="KW-1133">Transmembrane helix</keyword>
<dbReference type="OMA" id="WYQSKLA"/>
<dbReference type="InterPro" id="IPR007248">
    <property type="entry name" value="Mpv17_PMP22"/>
</dbReference>
<evidence type="ECO:0000256" key="4">
    <source>
        <dbReference type="ARBA" id="ARBA00022989"/>
    </source>
</evidence>
<comment type="caution">
    <text evidence="7">The sequence shown here is derived from an EMBL/GenBank/DDBJ whole genome shotgun (WGS) entry which is preliminary data.</text>
</comment>
<dbReference type="EMBL" id="LZYO01000564">
    <property type="protein sequence ID" value="ODH13159.1"/>
    <property type="molecule type" value="Genomic_DNA"/>
</dbReference>
<dbReference type="VEuPathDB" id="FungiDB:PADG_08603"/>
<reference evidence="7 8" key="1">
    <citation type="submission" date="2016-06" db="EMBL/GenBank/DDBJ databases">
        <authorList>
            <person name="Kjaerup R.B."/>
            <person name="Dalgaard T.S."/>
            <person name="Juul-Madsen H.R."/>
        </authorList>
    </citation>
    <scope>NUCLEOTIDE SEQUENCE [LARGE SCALE GENOMIC DNA]</scope>
    <source>
        <strain evidence="7 8">Pb300</strain>
    </source>
</reference>
<protein>
    <submittedName>
        <fullName evidence="7">Uncharacterized protein</fullName>
    </submittedName>
</protein>
<dbReference type="GO" id="GO:0006067">
    <property type="term" value="P:ethanol metabolic process"/>
    <property type="evidence" value="ECO:0007669"/>
    <property type="project" value="EnsemblFungi"/>
</dbReference>
<keyword evidence="5" id="KW-0472">Membrane</keyword>
<comment type="similarity">
    <text evidence="2 6">Belongs to the peroxisomal membrane protein PXMP2/4 family.</text>
</comment>
<dbReference type="PANTHER" id="PTHR11266">
    <property type="entry name" value="PEROXISOMAL MEMBRANE PROTEIN 2, PXMP2 MPV17"/>
    <property type="match status" value="1"/>
</dbReference>
<evidence type="ECO:0000256" key="1">
    <source>
        <dbReference type="ARBA" id="ARBA00004141"/>
    </source>
</evidence>
<dbReference type="AlphaFoldDB" id="A0A1D2J4E0"/>
<evidence type="ECO:0000313" key="8">
    <source>
        <dbReference type="Proteomes" id="UP000242814"/>
    </source>
</evidence>
<evidence type="ECO:0000256" key="2">
    <source>
        <dbReference type="ARBA" id="ARBA00006824"/>
    </source>
</evidence>
<gene>
    <name evidence="7" type="ORF">ACO22_07543</name>
</gene>
<evidence type="ECO:0000256" key="5">
    <source>
        <dbReference type="ARBA" id="ARBA00023136"/>
    </source>
</evidence>
<dbReference type="OrthoDB" id="430207at2759"/>
<organism evidence="7 8">
    <name type="scientific">Paracoccidioides brasiliensis</name>
    <dbReference type="NCBI Taxonomy" id="121759"/>
    <lineage>
        <taxon>Eukaryota</taxon>
        <taxon>Fungi</taxon>
        <taxon>Dikarya</taxon>
        <taxon>Ascomycota</taxon>
        <taxon>Pezizomycotina</taxon>
        <taxon>Eurotiomycetes</taxon>
        <taxon>Eurotiomycetidae</taxon>
        <taxon>Onygenales</taxon>
        <taxon>Ajellomycetaceae</taxon>
        <taxon>Paracoccidioides</taxon>
    </lineage>
</organism>
<comment type="subcellular location">
    <subcellularLocation>
        <location evidence="1">Membrane</location>
        <topology evidence="1">Multi-pass membrane protein</topology>
    </subcellularLocation>
</comment>
<proteinExistence type="inferred from homology"/>
<evidence type="ECO:0000313" key="7">
    <source>
        <dbReference type="EMBL" id="ODH13159.1"/>
    </source>
</evidence>